<reference evidence="6" key="1">
    <citation type="journal article" date="2014" name="Int. J. Syst. Evol. Microbiol.">
        <title>Complete genome sequence of Corynebacterium casei LMG S-19264T (=DSM 44701T), isolated from a smear-ripened cheese.</title>
        <authorList>
            <consortium name="US DOE Joint Genome Institute (JGI-PGF)"/>
            <person name="Walter F."/>
            <person name="Albersmeier A."/>
            <person name="Kalinowski J."/>
            <person name="Ruckert C."/>
        </authorList>
    </citation>
    <scope>NUCLEOTIDE SEQUENCE</scope>
    <source>
        <strain evidence="6">CGMCC 1.3617</strain>
    </source>
</reference>
<dbReference type="RefSeq" id="WP_188966005.1">
    <property type="nucleotide sequence ID" value="NZ_BMKW01000002.1"/>
</dbReference>
<feature type="domain" description="HTH lysR-type" evidence="5">
    <location>
        <begin position="1"/>
        <end position="59"/>
    </location>
</feature>
<protein>
    <submittedName>
        <fullName evidence="6">Transcriptional regulator</fullName>
    </submittedName>
</protein>
<evidence type="ECO:0000259" key="5">
    <source>
        <dbReference type="PROSITE" id="PS50931"/>
    </source>
</evidence>
<dbReference type="Gene3D" id="3.40.190.290">
    <property type="match status" value="1"/>
</dbReference>
<keyword evidence="4" id="KW-0804">Transcription</keyword>
<dbReference type="Pfam" id="PF03466">
    <property type="entry name" value="LysR_substrate"/>
    <property type="match status" value="1"/>
</dbReference>
<dbReference type="InterPro" id="IPR058163">
    <property type="entry name" value="LysR-type_TF_proteobact-type"/>
</dbReference>
<proteinExistence type="inferred from homology"/>
<keyword evidence="2" id="KW-0805">Transcription regulation</keyword>
<accession>A0A917NKA4</accession>
<evidence type="ECO:0000313" key="7">
    <source>
        <dbReference type="Proteomes" id="UP000661507"/>
    </source>
</evidence>
<dbReference type="CDD" id="cd08422">
    <property type="entry name" value="PBP2_CrgA_like"/>
    <property type="match status" value="1"/>
</dbReference>
<dbReference type="GO" id="GO:0003677">
    <property type="term" value="F:DNA binding"/>
    <property type="evidence" value="ECO:0007669"/>
    <property type="project" value="UniProtKB-KW"/>
</dbReference>
<comment type="similarity">
    <text evidence="1">Belongs to the LysR transcriptional regulatory family.</text>
</comment>
<dbReference type="Pfam" id="PF00126">
    <property type="entry name" value="HTH_1"/>
    <property type="match status" value="1"/>
</dbReference>
<dbReference type="SUPFAM" id="SSF53850">
    <property type="entry name" value="Periplasmic binding protein-like II"/>
    <property type="match status" value="1"/>
</dbReference>
<dbReference type="PANTHER" id="PTHR30537:SF5">
    <property type="entry name" value="HTH-TYPE TRANSCRIPTIONAL ACTIVATOR TTDR-RELATED"/>
    <property type="match status" value="1"/>
</dbReference>
<evidence type="ECO:0000313" key="6">
    <source>
        <dbReference type="EMBL" id="GGJ06807.1"/>
    </source>
</evidence>
<dbReference type="InterPro" id="IPR036388">
    <property type="entry name" value="WH-like_DNA-bd_sf"/>
</dbReference>
<reference evidence="6" key="2">
    <citation type="submission" date="2020-09" db="EMBL/GenBank/DDBJ databases">
        <authorList>
            <person name="Sun Q."/>
            <person name="Zhou Y."/>
        </authorList>
    </citation>
    <scope>NUCLEOTIDE SEQUENCE</scope>
    <source>
        <strain evidence="6">CGMCC 1.3617</strain>
    </source>
</reference>
<dbReference type="InterPro" id="IPR036390">
    <property type="entry name" value="WH_DNA-bd_sf"/>
</dbReference>
<evidence type="ECO:0000256" key="1">
    <source>
        <dbReference type="ARBA" id="ARBA00009437"/>
    </source>
</evidence>
<gene>
    <name evidence="6" type="ORF">GCM10011320_12180</name>
</gene>
<dbReference type="PROSITE" id="PS50931">
    <property type="entry name" value="HTH_LYSR"/>
    <property type="match status" value="1"/>
</dbReference>
<organism evidence="6 7">
    <name type="scientific">Neoroseomonas lacus</name>
    <dbReference type="NCBI Taxonomy" id="287609"/>
    <lineage>
        <taxon>Bacteria</taxon>
        <taxon>Pseudomonadati</taxon>
        <taxon>Pseudomonadota</taxon>
        <taxon>Alphaproteobacteria</taxon>
        <taxon>Acetobacterales</taxon>
        <taxon>Acetobacteraceae</taxon>
        <taxon>Neoroseomonas</taxon>
    </lineage>
</organism>
<dbReference type="InterPro" id="IPR005119">
    <property type="entry name" value="LysR_subst-bd"/>
</dbReference>
<comment type="caution">
    <text evidence="6">The sequence shown here is derived from an EMBL/GenBank/DDBJ whole genome shotgun (WGS) entry which is preliminary data.</text>
</comment>
<dbReference type="AlphaFoldDB" id="A0A917NKA4"/>
<dbReference type="PANTHER" id="PTHR30537">
    <property type="entry name" value="HTH-TYPE TRANSCRIPTIONAL REGULATOR"/>
    <property type="match status" value="1"/>
</dbReference>
<name>A0A917NKA4_9PROT</name>
<dbReference type="Proteomes" id="UP000661507">
    <property type="component" value="Unassembled WGS sequence"/>
</dbReference>
<dbReference type="EMBL" id="BMKW01000002">
    <property type="protein sequence ID" value="GGJ06807.1"/>
    <property type="molecule type" value="Genomic_DNA"/>
</dbReference>
<dbReference type="SUPFAM" id="SSF46785">
    <property type="entry name" value="Winged helix' DNA-binding domain"/>
    <property type="match status" value="1"/>
</dbReference>
<dbReference type="GO" id="GO:0003700">
    <property type="term" value="F:DNA-binding transcription factor activity"/>
    <property type="evidence" value="ECO:0007669"/>
    <property type="project" value="InterPro"/>
</dbReference>
<dbReference type="InterPro" id="IPR000847">
    <property type="entry name" value="LysR_HTH_N"/>
</dbReference>
<keyword evidence="3" id="KW-0238">DNA-binding</keyword>
<sequence length="301" mass="32408">MDRLTALRLFLRTLDRGGIAAAGRSLGLSATAASRALRDLEDELALRLFDRTTRHVAPTEAGRRLAARIMPLLESLDAAMVEAREMHEEATGTLRVVARRSYALRHVVPHLAGFRAAHPRVEIDLELTEQTGLVPAHGVDLVIRLGLPAGKSFIGHRLASGRRILCASPGYIARHGAPASPEAVLQHPCLIYREADEAPIWVFTTADGARQEVAVSGPFRSNSGEALRQAALDGMGLVLLPEWMLGEDVASGRLTPLLPGLPAWPGRYQAEIHAVHLRADRLPAKIAAFVAHLLAVADPAA</sequence>
<evidence type="ECO:0000256" key="4">
    <source>
        <dbReference type="ARBA" id="ARBA00023163"/>
    </source>
</evidence>
<evidence type="ECO:0000256" key="3">
    <source>
        <dbReference type="ARBA" id="ARBA00023125"/>
    </source>
</evidence>
<evidence type="ECO:0000256" key="2">
    <source>
        <dbReference type="ARBA" id="ARBA00023015"/>
    </source>
</evidence>
<dbReference type="Gene3D" id="1.10.10.10">
    <property type="entry name" value="Winged helix-like DNA-binding domain superfamily/Winged helix DNA-binding domain"/>
    <property type="match status" value="1"/>
</dbReference>
<keyword evidence="7" id="KW-1185">Reference proteome</keyword>